<sequence length="235" mass="27906">MQADFADKLKQALSSERLAAYQQRMALDGDLNLFSHYAWNMALSESLYPSLQVLEVAFRNTLHHAAHTTFGQEDWFNRNQIIHPRDRAIVDKAKSNLQRQNKPLDPGRVIAELSFGFWTTLLDSRYEQKLWPKLIKASFPHMPKQIRTRKNLSKRFNQVRHLRNRVFHHEPIWYWQNLAQQHQAILEAISWIEPALQDLVTTVDRFPETYQQGYQPIENQLRQFCQKEKEEKPIT</sequence>
<evidence type="ECO:0000313" key="1">
    <source>
        <dbReference type="EMBL" id="VAX06244.1"/>
    </source>
</evidence>
<proteinExistence type="predicted"/>
<organism evidence="1">
    <name type="scientific">hydrothermal vent metagenome</name>
    <dbReference type="NCBI Taxonomy" id="652676"/>
    <lineage>
        <taxon>unclassified sequences</taxon>
        <taxon>metagenomes</taxon>
        <taxon>ecological metagenomes</taxon>
    </lineage>
</organism>
<dbReference type="EMBL" id="UOFW01000158">
    <property type="protein sequence ID" value="VAX06244.1"/>
    <property type="molecule type" value="Genomic_DNA"/>
</dbReference>
<name>A0A3B1B2L0_9ZZZZ</name>
<reference evidence="1" key="1">
    <citation type="submission" date="2018-06" db="EMBL/GenBank/DDBJ databases">
        <authorList>
            <person name="Zhirakovskaya E."/>
        </authorList>
    </citation>
    <scope>NUCLEOTIDE SEQUENCE</scope>
</reference>
<accession>A0A3B1B2L0</accession>
<protein>
    <submittedName>
        <fullName evidence="1">TIORF34 protein</fullName>
    </submittedName>
</protein>
<dbReference type="AlphaFoldDB" id="A0A3B1B2L0"/>
<gene>
    <name evidence="1" type="ORF">MNBD_ALPHA03-1459</name>
</gene>